<accession>A0ABV7YKC3</accession>
<gene>
    <name evidence="1" type="ORF">ACFOUW_26930</name>
</gene>
<dbReference type="Proteomes" id="UP001595699">
    <property type="component" value="Unassembled WGS sequence"/>
</dbReference>
<organism evidence="1 2">
    <name type="scientific">Tenggerimyces flavus</name>
    <dbReference type="NCBI Taxonomy" id="1708749"/>
    <lineage>
        <taxon>Bacteria</taxon>
        <taxon>Bacillati</taxon>
        <taxon>Actinomycetota</taxon>
        <taxon>Actinomycetes</taxon>
        <taxon>Propionibacteriales</taxon>
        <taxon>Nocardioidaceae</taxon>
        <taxon>Tenggerimyces</taxon>
    </lineage>
</organism>
<keyword evidence="2" id="KW-1185">Reference proteome</keyword>
<dbReference type="EMBL" id="JBHRZH010000027">
    <property type="protein sequence ID" value="MFC3764500.1"/>
    <property type="molecule type" value="Genomic_DNA"/>
</dbReference>
<dbReference type="RefSeq" id="WP_205121435.1">
    <property type="nucleotide sequence ID" value="NZ_JAFBCM010000001.1"/>
</dbReference>
<reference evidence="2" key="1">
    <citation type="journal article" date="2019" name="Int. J. Syst. Evol. Microbiol.">
        <title>The Global Catalogue of Microorganisms (GCM) 10K type strain sequencing project: providing services to taxonomists for standard genome sequencing and annotation.</title>
        <authorList>
            <consortium name="The Broad Institute Genomics Platform"/>
            <consortium name="The Broad Institute Genome Sequencing Center for Infectious Disease"/>
            <person name="Wu L."/>
            <person name="Ma J."/>
        </authorList>
    </citation>
    <scope>NUCLEOTIDE SEQUENCE [LARGE SCALE GENOMIC DNA]</scope>
    <source>
        <strain evidence="2">CGMCC 4.7241</strain>
    </source>
</reference>
<protein>
    <submittedName>
        <fullName evidence="1">Uncharacterized protein</fullName>
    </submittedName>
</protein>
<evidence type="ECO:0000313" key="1">
    <source>
        <dbReference type="EMBL" id="MFC3764500.1"/>
    </source>
</evidence>
<evidence type="ECO:0000313" key="2">
    <source>
        <dbReference type="Proteomes" id="UP001595699"/>
    </source>
</evidence>
<comment type="caution">
    <text evidence="1">The sequence shown here is derived from an EMBL/GenBank/DDBJ whole genome shotgun (WGS) entry which is preliminary data.</text>
</comment>
<sequence length="228" mass="24136">MESEAKLLVVMDDADSWSDAFALPFRDATVVDGDGAWELEGAFDTVVIDRPGFDPLWLDRVAAELRSVVSPKARILVALGGPAAATAQSPALPGLEWDGLVLLGERPCAVLRTTGSGSGSTGVLVAAAHSAATIAEAGMARNRPRAQEVRRLLLSGEADRRRSEQALLGHLAKAAAHAEKLSVELRRHLDAAAQPVTVKALLRSSSSGRRLLGILGRAKRLLRRRSSA</sequence>
<proteinExistence type="predicted"/>
<name>A0ABV7YKC3_9ACTN</name>